<dbReference type="InterPro" id="IPR002347">
    <property type="entry name" value="SDR_fam"/>
</dbReference>
<dbReference type="AlphaFoldDB" id="A0A8J9T3F1"/>
<dbReference type="GO" id="GO:0016491">
    <property type="term" value="F:oxidoreductase activity"/>
    <property type="evidence" value="ECO:0007669"/>
    <property type="project" value="UniProtKB-KW"/>
</dbReference>
<dbReference type="PANTHER" id="PTHR43157:SF31">
    <property type="entry name" value="PHOSPHATIDYLINOSITOL-GLYCAN BIOSYNTHESIS CLASS F PROTEIN"/>
    <property type="match status" value="1"/>
</dbReference>
<dbReference type="PANTHER" id="PTHR43157">
    <property type="entry name" value="PHOSPHATIDYLINOSITOL-GLYCAN BIOSYNTHESIS CLASS F PROTEIN-RELATED"/>
    <property type="match status" value="1"/>
</dbReference>
<feature type="non-terminal residue" evidence="2">
    <location>
        <position position="146"/>
    </location>
</feature>
<dbReference type="Gene3D" id="3.40.50.720">
    <property type="entry name" value="NAD(P)-binding Rossmann-like Domain"/>
    <property type="match status" value="1"/>
</dbReference>
<dbReference type="EMBL" id="OU594960">
    <property type="protein sequence ID" value="CAG9283547.1"/>
    <property type="molecule type" value="Genomic_DNA"/>
</dbReference>
<dbReference type="PRINTS" id="PR00081">
    <property type="entry name" value="GDHRDH"/>
</dbReference>
<dbReference type="Proteomes" id="UP000836788">
    <property type="component" value="Chromosome 19"/>
</dbReference>
<dbReference type="InterPro" id="IPR036291">
    <property type="entry name" value="NAD(P)-bd_dom_sf"/>
</dbReference>
<feature type="non-terminal residue" evidence="2">
    <location>
        <position position="1"/>
    </location>
</feature>
<reference evidence="2" key="1">
    <citation type="submission" date="2022-02" db="EMBL/GenBank/DDBJ databases">
        <authorList>
            <person name="Giguere J D."/>
        </authorList>
    </citation>
    <scope>NUCLEOTIDE SEQUENCE</scope>
    <source>
        <strain evidence="2">CCAP 1055/1</strain>
    </source>
</reference>
<dbReference type="SUPFAM" id="SSF51735">
    <property type="entry name" value="NAD(P)-binding Rossmann-fold domains"/>
    <property type="match status" value="1"/>
</dbReference>
<gene>
    <name evidence="2" type="ORF">PTTT1_LOCUS23151</name>
</gene>
<organism evidence="2">
    <name type="scientific">Phaeodactylum tricornutum</name>
    <name type="common">Diatom</name>
    <dbReference type="NCBI Taxonomy" id="2850"/>
    <lineage>
        <taxon>Eukaryota</taxon>
        <taxon>Sar</taxon>
        <taxon>Stramenopiles</taxon>
        <taxon>Ochrophyta</taxon>
        <taxon>Bacillariophyta</taxon>
        <taxon>Bacillariophyceae</taxon>
        <taxon>Bacillariophycidae</taxon>
        <taxon>Naviculales</taxon>
        <taxon>Phaeodactylaceae</taxon>
        <taxon>Phaeodactylum</taxon>
    </lineage>
</organism>
<name>A0A8J9T3F1_PHATR</name>
<evidence type="ECO:0000313" key="2">
    <source>
        <dbReference type="EMBL" id="CAG9283547.1"/>
    </source>
</evidence>
<proteinExistence type="predicted"/>
<protein>
    <submittedName>
        <fullName evidence="2">Uncharacterized protein</fullName>
    </submittedName>
</protein>
<accession>A0A8J9T3F1</accession>
<keyword evidence="1" id="KW-0560">Oxidoreductase</keyword>
<dbReference type="Pfam" id="PF00106">
    <property type="entry name" value="adh_short"/>
    <property type="match status" value="1"/>
</dbReference>
<sequence length="146" mass="15384">RVAIVTGSNTGIGYETARALVLDHGMEVILACRSRDKAQAAADRIQQAFRTSASTPSQRVGRAVVIHPLDLASPQSVLDFCAALKDKYTAVHVLVNNAGRNTSGKSPSGGNLDLLFASNFIGHFLLTSQIMPLLQAGVGARIVNVS</sequence>
<evidence type="ECO:0000256" key="1">
    <source>
        <dbReference type="ARBA" id="ARBA00023002"/>
    </source>
</evidence>